<evidence type="ECO:0000313" key="2">
    <source>
        <dbReference type="EMBL" id="KAJ4470443.1"/>
    </source>
</evidence>
<gene>
    <name evidence="2" type="ORF">J3R30DRAFT_3711761</name>
</gene>
<feature type="compositionally biased region" description="Basic and acidic residues" evidence="1">
    <location>
        <begin position="137"/>
        <end position="180"/>
    </location>
</feature>
<keyword evidence="3" id="KW-1185">Reference proteome</keyword>
<comment type="caution">
    <text evidence="2">The sequence shown here is derived from an EMBL/GenBank/DDBJ whole genome shotgun (WGS) entry which is preliminary data.</text>
</comment>
<dbReference type="EMBL" id="JAOTPV010000026">
    <property type="protein sequence ID" value="KAJ4470443.1"/>
    <property type="molecule type" value="Genomic_DNA"/>
</dbReference>
<dbReference type="OrthoDB" id="2949134at2759"/>
<dbReference type="AlphaFoldDB" id="A0A9W8ZYX3"/>
<evidence type="ECO:0000313" key="3">
    <source>
        <dbReference type="Proteomes" id="UP001150266"/>
    </source>
</evidence>
<accession>A0A9W8ZYX3</accession>
<name>A0A9W8ZYX3_9AGAR</name>
<feature type="region of interest" description="Disordered" evidence="1">
    <location>
        <begin position="1"/>
        <end position="40"/>
    </location>
</feature>
<protein>
    <submittedName>
        <fullName evidence="2">Uncharacterized protein</fullName>
    </submittedName>
</protein>
<organism evidence="2 3">
    <name type="scientific">Lentinula aciculospora</name>
    <dbReference type="NCBI Taxonomy" id="153920"/>
    <lineage>
        <taxon>Eukaryota</taxon>
        <taxon>Fungi</taxon>
        <taxon>Dikarya</taxon>
        <taxon>Basidiomycota</taxon>
        <taxon>Agaricomycotina</taxon>
        <taxon>Agaricomycetes</taxon>
        <taxon>Agaricomycetidae</taxon>
        <taxon>Agaricales</taxon>
        <taxon>Marasmiineae</taxon>
        <taxon>Omphalotaceae</taxon>
        <taxon>Lentinula</taxon>
    </lineage>
</organism>
<evidence type="ECO:0000256" key="1">
    <source>
        <dbReference type="SAM" id="MobiDB-lite"/>
    </source>
</evidence>
<sequence length="267" mass="30122">MPEDRPTGKSSQSSEPYSPRGGSRQRPKVAPLQSEHSESSVSGVFFAGAQDFNINGGSFQHAAGDINSTVNNDHSVKSDFNNDYRGGVSYKGAHNDHEGSTNYHDTTYNDHKGSNNTRGNYPPEAYSPTGPYYGQYVRDRNDYNDRTRDLSSRSRSELNYDYRDGFLHDPESREDLEQNKPESPMEVSRELESEAEDETTQLRQCVATFLAGPGQKALSNLADTLILAGWDRETLAHSEWGDIKDSYNDWTAPMFVRLRKICKEWNM</sequence>
<dbReference type="Proteomes" id="UP001150266">
    <property type="component" value="Unassembled WGS sequence"/>
</dbReference>
<reference evidence="2" key="1">
    <citation type="submission" date="2022-08" db="EMBL/GenBank/DDBJ databases">
        <title>A Global Phylogenomic Analysis of the Shiitake Genus Lentinula.</title>
        <authorList>
            <consortium name="DOE Joint Genome Institute"/>
            <person name="Sierra-Patev S."/>
            <person name="Min B."/>
            <person name="Naranjo-Ortiz M."/>
            <person name="Looney B."/>
            <person name="Konkel Z."/>
            <person name="Slot J.C."/>
            <person name="Sakamoto Y."/>
            <person name="Steenwyk J.L."/>
            <person name="Rokas A."/>
            <person name="Carro J."/>
            <person name="Camarero S."/>
            <person name="Ferreira P."/>
            <person name="Molpeceres G."/>
            <person name="Ruiz-Duenas F.J."/>
            <person name="Serrano A."/>
            <person name="Henrissat B."/>
            <person name="Drula E."/>
            <person name="Hughes K.W."/>
            <person name="Mata J.L."/>
            <person name="Ishikawa N.K."/>
            <person name="Vargas-Isla R."/>
            <person name="Ushijima S."/>
            <person name="Smith C.A."/>
            <person name="Ahrendt S."/>
            <person name="Andreopoulos W."/>
            <person name="He G."/>
            <person name="Labutti K."/>
            <person name="Lipzen A."/>
            <person name="Ng V."/>
            <person name="Riley R."/>
            <person name="Sandor L."/>
            <person name="Barry K."/>
            <person name="Martinez A.T."/>
            <person name="Xiao Y."/>
            <person name="Gibbons J.G."/>
            <person name="Terashima K."/>
            <person name="Grigoriev I.V."/>
            <person name="Hibbett D.S."/>
        </authorList>
    </citation>
    <scope>NUCLEOTIDE SEQUENCE</scope>
    <source>
        <strain evidence="2">JLM2183</strain>
    </source>
</reference>
<proteinExistence type="predicted"/>
<feature type="region of interest" description="Disordered" evidence="1">
    <location>
        <begin position="87"/>
        <end position="199"/>
    </location>
</feature>